<comment type="catalytic activity">
    <reaction evidence="13">
        <text>(2R)-2,3-bisphosphoglycerate + H2O = (2R)-2-phosphoglycerate + phosphate</text>
        <dbReference type="Rhea" id="RHEA:27381"/>
        <dbReference type="ChEBI" id="CHEBI:15377"/>
        <dbReference type="ChEBI" id="CHEBI:43474"/>
        <dbReference type="ChEBI" id="CHEBI:58248"/>
        <dbReference type="ChEBI" id="CHEBI:58289"/>
        <dbReference type="EC" id="3.1.3.80"/>
    </reaction>
    <physiologicalReaction direction="left-to-right" evidence="13">
        <dbReference type="Rhea" id="RHEA:27382"/>
    </physiologicalReaction>
</comment>
<dbReference type="Pfam" id="PF00328">
    <property type="entry name" value="His_Phos_2"/>
    <property type="match status" value="1"/>
</dbReference>
<evidence type="ECO:0000256" key="5">
    <source>
        <dbReference type="ARBA" id="ARBA00018097"/>
    </source>
</evidence>
<dbReference type="InterPro" id="IPR029033">
    <property type="entry name" value="His_PPase_superfam"/>
</dbReference>
<evidence type="ECO:0000256" key="9">
    <source>
        <dbReference type="ARBA" id="ARBA00031642"/>
    </source>
</evidence>
<dbReference type="OrthoDB" id="9770871at2"/>
<dbReference type="EC" id="3.1.3.80" evidence="3"/>
<proteinExistence type="inferred from homology"/>
<dbReference type="PANTHER" id="PTHR20963:SF8">
    <property type="entry name" value="MULTIPLE INOSITOL POLYPHOSPHATE PHOSPHATASE 1"/>
    <property type="match status" value="1"/>
</dbReference>
<dbReference type="SUPFAM" id="SSF53254">
    <property type="entry name" value="Phosphoglycerate mutase-like"/>
    <property type="match status" value="1"/>
</dbReference>
<gene>
    <name evidence="15" type="ORF">DX116_12045</name>
</gene>
<dbReference type="RefSeq" id="WP_119704514.1">
    <property type="nucleotide sequence ID" value="NZ_JBHSOI010000002.1"/>
</dbReference>
<sequence>MIGSFLTHLIAIVATITSTAQAEATIDSHHYANQTPYGNAASSAIRKAPDGYRLVLVETVGRHGARTLTSSARERRSLAVWKRAKAAGALTSTGRRFAADVAAFQVPEQRIGYGNLSEIGRVEWQGIGRRTATLYRDFLTESTSQGDAVVFKTSPVQRTVESADAMREGLEGVVPGLKVAAYVTDAPRLLIGNGASFAGNRASLAAQSRPDVVAAATRMLERMYSPAFVEALDDPVAVALDIYLLYSTAPGLAAETSVTFARYVPDEDAAVLAQAVDAENFYQFGPGVAGEDSSYRAARPLLDDFFSTLDDRLAGGRTAAVFRLAHGETTMPFAALLGLPGSDVQATSTFGHADNPWRGYVAGRLGGSIEWAVYRDASGRALVTVRHNEQPVELSDRCRPAVPYFYRPAELKRCLA</sequence>
<comment type="caution">
    <text evidence="15">The sequence shown here is derived from an EMBL/GenBank/DDBJ whole genome shotgun (WGS) entry which is preliminary data.</text>
</comment>
<feature type="chain" id="PRO_5017059972" description="Multiple inositol polyphosphate phosphatase 1" evidence="14">
    <location>
        <begin position="23"/>
        <end position="416"/>
    </location>
</feature>
<name>A0A371P3E4_9ACTN</name>
<dbReference type="Gene3D" id="3.40.50.1240">
    <property type="entry name" value="Phosphoglycerate mutase-like"/>
    <property type="match status" value="1"/>
</dbReference>
<dbReference type="AlphaFoldDB" id="A0A371P3E4"/>
<keyword evidence="7" id="KW-0378">Hydrolase</keyword>
<evidence type="ECO:0000256" key="2">
    <source>
        <dbReference type="ARBA" id="ARBA00008422"/>
    </source>
</evidence>
<evidence type="ECO:0000256" key="12">
    <source>
        <dbReference type="ARBA" id="ARBA00043691"/>
    </source>
</evidence>
<accession>A0A371P3E4</accession>
<evidence type="ECO:0000313" key="16">
    <source>
        <dbReference type="Proteomes" id="UP000265581"/>
    </source>
</evidence>
<dbReference type="GO" id="GO:0034417">
    <property type="term" value="F:bisphosphoglycerate 3-phosphatase activity"/>
    <property type="evidence" value="ECO:0007669"/>
    <property type="project" value="UniProtKB-EC"/>
</dbReference>
<evidence type="ECO:0000256" key="14">
    <source>
        <dbReference type="SAM" id="SignalP"/>
    </source>
</evidence>
<comment type="catalytic activity">
    <reaction evidence="11">
        <text>1D-myo-inositol 1,2,4,5,6-pentakisphosphate + H2O = 1D-myo-inositol 1,2,5,6-tetrakisphosphate + phosphate</text>
        <dbReference type="Rhea" id="RHEA:77115"/>
        <dbReference type="ChEBI" id="CHEBI:15377"/>
        <dbReference type="ChEBI" id="CHEBI:43474"/>
        <dbReference type="ChEBI" id="CHEBI:57798"/>
        <dbReference type="ChEBI" id="CHEBI:195535"/>
        <dbReference type="EC" id="3.1.3.62"/>
    </reaction>
    <physiologicalReaction direction="left-to-right" evidence="11">
        <dbReference type="Rhea" id="RHEA:77116"/>
    </physiologicalReaction>
</comment>
<dbReference type="Proteomes" id="UP000265581">
    <property type="component" value="Unassembled WGS sequence"/>
</dbReference>
<keyword evidence="8" id="KW-0472">Membrane</keyword>
<reference evidence="15 16" key="1">
    <citation type="submission" date="2018-08" db="EMBL/GenBank/DDBJ databases">
        <title>Aeromicrobium sp. M2KJ-4, whole genome shotgun sequence.</title>
        <authorList>
            <person name="Tuo L."/>
        </authorList>
    </citation>
    <scope>NUCLEOTIDE SEQUENCE [LARGE SCALE GENOMIC DNA]</scope>
    <source>
        <strain evidence="15 16">M2KJ-4</strain>
    </source>
</reference>
<evidence type="ECO:0000256" key="7">
    <source>
        <dbReference type="ARBA" id="ARBA00022801"/>
    </source>
</evidence>
<dbReference type="EMBL" id="QUBR01000002">
    <property type="protein sequence ID" value="REK69916.1"/>
    <property type="molecule type" value="Genomic_DNA"/>
</dbReference>
<evidence type="ECO:0000256" key="3">
    <source>
        <dbReference type="ARBA" id="ARBA00012976"/>
    </source>
</evidence>
<evidence type="ECO:0000313" key="15">
    <source>
        <dbReference type="EMBL" id="REK69916.1"/>
    </source>
</evidence>
<evidence type="ECO:0000256" key="8">
    <source>
        <dbReference type="ARBA" id="ARBA00023136"/>
    </source>
</evidence>
<dbReference type="PANTHER" id="PTHR20963">
    <property type="entry name" value="MULTIPLE INOSITOL POLYPHOSPHATE PHOSPHATASE-RELATED"/>
    <property type="match status" value="1"/>
</dbReference>
<feature type="signal peptide" evidence="14">
    <location>
        <begin position="1"/>
        <end position="22"/>
    </location>
</feature>
<evidence type="ECO:0000256" key="1">
    <source>
        <dbReference type="ARBA" id="ARBA00004370"/>
    </source>
</evidence>
<keyword evidence="16" id="KW-1185">Reference proteome</keyword>
<organism evidence="15 16">
    <name type="scientific">Aeromicrobium endophyticum</name>
    <dbReference type="NCBI Taxonomy" id="2292704"/>
    <lineage>
        <taxon>Bacteria</taxon>
        <taxon>Bacillati</taxon>
        <taxon>Actinomycetota</taxon>
        <taxon>Actinomycetes</taxon>
        <taxon>Propionibacteriales</taxon>
        <taxon>Nocardioidaceae</taxon>
        <taxon>Aeromicrobium</taxon>
    </lineage>
</organism>
<comment type="catalytic activity">
    <reaction evidence="12">
        <text>1D-myo-inositol hexakisphosphate + H2O = 1D-myo-inositol 1,2,4,5,6-pentakisphosphate + phosphate</text>
        <dbReference type="Rhea" id="RHEA:16989"/>
        <dbReference type="ChEBI" id="CHEBI:15377"/>
        <dbReference type="ChEBI" id="CHEBI:43474"/>
        <dbReference type="ChEBI" id="CHEBI:57798"/>
        <dbReference type="ChEBI" id="CHEBI:58130"/>
        <dbReference type="EC" id="3.1.3.62"/>
    </reaction>
    <physiologicalReaction direction="left-to-right" evidence="12">
        <dbReference type="Rhea" id="RHEA:16990"/>
    </physiologicalReaction>
</comment>
<evidence type="ECO:0000256" key="10">
    <source>
        <dbReference type="ARBA" id="ARBA00043668"/>
    </source>
</evidence>
<evidence type="ECO:0000256" key="11">
    <source>
        <dbReference type="ARBA" id="ARBA00043671"/>
    </source>
</evidence>
<dbReference type="InterPro" id="IPR000560">
    <property type="entry name" value="His_Pase_clade-2"/>
</dbReference>
<keyword evidence="6 14" id="KW-0732">Signal</keyword>
<evidence type="ECO:0000256" key="4">
    <source>
        <dbReference type="ARBA" id="ARBA00013040"/>
    </source>
</evidence>
<comment type="similarity">
    <text evidence="2">Belongs to the histidine acid phosphatase family. MINPP1 subfamily.</text>
</comment>
<protein>
    <recommendedName>
        <fullName evidence="5">Multiple inositol polyphosphate phosphatase 1</fullName>
        <ecNumber evidence="4">3.1.3.62</ecNumber>
        <ecNumber evidence="3">3.1.3.80</ecNumber>
    </recommendedName>
    <alternativeName>
        <fullName evidence="9">2,3-bisphosphoglycerate 3-phosphatase</fullName>
    </alternativeName>
</protein>
<comment type="subcellular location">
    <subcellularLocation>
        <location evidence="1">Membrane</location>
    </subcellularLocation>
</comment>
<dbReference type="EC" id="3.1.3.62" evidence="4"/>
<evidence type="ECO:0000256" key="13">
    <source>
        <dbReference type="ARBA" id="ARBA00043832"/>
    </source>
</evidence>
<evidence type="ECO:0000256" key="6">
    <source>
        <dbReference type="ARBA" id="ARBA00022729"/>
    </source>
</evidence>
<dbReference type="GO" id="GO:0016020">
    <property type="term" value="C:membrane"/>
    <property type="evidence" value="ECO:0007669"/>
    <property type="project" value="UniProtKB-SubCell"/>
</dbReference>
<comment type="catalytic activity">
    <reaction evidence="10">
        <text>1D-myo-inositol 1,2,5,6-tetrakisphosphate + H2O = 1D-myo-inositol 1,2,6-trisphosphate + phosphate</text>
        <dbReference type="Rhea" id="RHEA:77119"/>
        <dbReference type="ChEBI" id="CHEBI:15377"/>
        <dbReference type="ChEBI" id="CHEBI:43474"/>
        <dbReference type="ChEBI" id="CHEBI:195535"/>
        <dbReference type="ChEBI" id="CHEBI:195537"/>
        <dbReference type="EC" id="3.1.3.62"/>
    </reaction>
    <physiologicalReaction direction="left-to-right" evidence="10">
        <dbReference type="Rhea" id="RHEA:77120"/>
    </physiologicalReaction>
</comment>